<reference evidence="1 2" key="1">
    <citation type="submission" date="2019-04" db="EMBL/GenBank/DDBJ databases">
        <title>Genome of a novel bacterium Candidatus Jettenia ecosi reconstructed from metagenome of an anammox bioreactor.</title>
        <authorList>
            <person name="Mardanov A.V."/>
            <person name="Beletsky A.V."/>
            <person name="Ravin N.V."/>
            <person name="Botchkova E.A."/>
            <person name="Litti Y.V."/>
            <person name="Nozhevnikova A.N."/>
        </authorList>
    </citation>
    <scope>NUCLEOTIDE SEQUENCE [LARGE SCALE GENOMIC DNA]</scope>
    <source>
        <strain evidence="1">J2</strain>
    </source>
</reference>
<name>A0A533Q6J5_9BACT</name>
<organism evidence="1 2">
    <name type="scientific">Candidatus Jettenia ecosi</name>
    <dbReference type="NCBI Taxonomy" id="2494326"/>
    <lineage>
        <taxon>Bacteria</taxon>
        <taxon>Pseudomonadati</taxon>
        <taxon>Planctomycetota</taxon>
        <taxon>Candidatus Brocadiia</taxon>
        <taxon>Candidatus Brocadiales</taxon>
        <taxon>Candidatus Brocadiaceae</taxon>
        <taxon>Candidatus Jettenia</taxon>
    </lineage>
</organism>
<evidence type="ECO:0000313" key="1">
    <source>
        <dbReference type="EMBL" id="TLD40227.1"/>
    </source>
</evidence>
<dbReference type="AlphaFoldDB" id="A0A533Q6J5"/>
<dbReference type="EMBL" id="SULG01000118">
    <property type="protein sequence ID" value="TLD40227.1"/>
    <property type="molecule type" value="Genomic_DNA"/>
</dbReference>
<evidence type="ECO:0000313" key="2">
    <source>
        <dbReference type="Proteomes" id="UP000319783"/>
    </source>
</evidence>
<dbReference type="Proteomes" id="UP000319783">
    <property type="component" value="Unassembled WGS sequence"/>
</dbReference>
<accession>A0A533Q6J5</accession>
<sequence length="47" mass="5598">MVYKVNHEVHEERCRDARFCVSPDIAWIKGQRVQVCNLNPYFNSTML</sequence>
<comment type="caution">
    <text evidence="1">The sequence shown here is derived from an EMBL/GenBank/DDBJ whole genome shotgun (WGS) entry which is preliminary data.</text>
</comment>
<protein>
    <submittedName>
        <fullName evidence="1">Uncharacterized protein</fullName>
    </submittedName>
</protein>
<gene>
    <name evidence="1" type="ORF">JETT_3505</name>
</gene>
<proteinExistence type="predicted"/>